<keyword evidence="5 11" id="KW-0444">Lipid biosynthesis</keyword>
<evidence type="ECO:0000256" key="5">
    <source>
        <dbReference type="ARBA" id="ARBA00022516"/>
    </source>
</evidence>
<dbReference type="GO" id="GO:0071731">
    <property type="term" value="P:response to nitric oxide"/>
    <property type="evidence" value="ECO:0007669"/>
    <property type="project" value="TreeGrafter"/>
</dbReference>
<dbReference type="AlphaFoldDB" id="A0A9E7C1E1"/>
<dbReference type="PANTHER" id="PTHR31650:SF1">
    <property type="entry name" value="WAX ESTER SYNTHASE_DIACYLGLYCEROL ACYLTRANSFERASE 4-RELATED"/>
    <property type="match status" value="1"/>
</dbReference>
<evidence type="ECO:0000313" key="16">
    <source>
        <dbReference type="Proteomes" id="UP001162834"/>
    </source>
</evidence>
<evidence type="ECO:0000256" key="9">
    <source>
        <dbReference type="ARBA" id="ARBA00023315"/>
    </source>
</evidence>
<feature type="domain" description="O-acyltransferase WSD1 C-terminal" evidence="14">
    <location>
        <begin position="335"/>
        <end position="474"/>
    </location>
</feature>
<evidence type="ECO:0000256" key="7">
    <source>
        <dbReference type="ARBA" id="ARBA00022798"/>
    </source>
</evidence>
<dbReference type="Proteomes" id="UP001162834">
    <property type="component" value="Chromosome"/>
</dbReference>
<dbReference type="GO" id="GO:0051701">
    <property type="term" value="P:biological process involved in interaction with host"/>
    <property type="evidence" value="ECO:0007669"/>
    <property type="project" value="TreeGrafter"/>
</dbReference>
<dbReference type="InterPro" id="IPR014292">
    <property type="entry name" value="Acyl_transf_WS/DGAT"/>
</dbReference>
<evidence type="ECO:0000256" key="1">
    <source>
        <dbReference type="ARBA" id="ARBA00004771"/>
    </source>
</evidence>
<evidence type="ECO:0000256" key="8">
    <source>
        <dbReference type="ARBA" id="ARBA00023098"/>
    </source>
</evidence>
<evidence type="ECO:0000256" key="10">
    <source>
        <dbReference type="ARBA" id="ARBA00048109"/>
    </source>
</evidence>
<evidence type="ECO:0000259" key="14">
    <source>
        <dbReference type="Pfam" id="PF06974"/>
    </source>
</evidence>
<dbReference type="InterPro" id="IPR004255">
    <property type="entry name" value="O-acyltransferase_WSD1_N"/>
</dbReference>
<evidence type="ECO:0000259" key="13">
    <source>
        <dbReference type="Pfam" id="PF03007"/>
    </source>
</evidence>
<dbReference type="EC" id="2.3.1.20" evidence="4 11"/>
<dbReference type="Pfam" id="PF06974">
    <property type="entry name" value="WS_DGAT_C"/>
    <property type="match status" value="1"/>
</dbReference>
<comment type="pathway">
    <text evidence="1 11">Glycerolipid metabolism; triacylglycerol biosynthesis.</text>
</comment>
<comment type="catalytic activity">
    <reaction evidence="10 11">
        <text>an acyl-CoA + a 1,2-diacyl-sn-glycerol = a triacyl-sn-glycerol + CoA</text>
        <dbReference type="Rhea" id="RHEA:10868"/>
        <dbReference type="ChEBI" id="CHEBI:17815"/>
        <dbReference type="ChEBI" id="CHEBI:57287"/>
        <dbReference type="ChEBI" id="CHEBI:58342"/>
        <dbReference type="ChEBI" id="CHEBI:64615"/>
        <dbReference type="EC" id="2.3.1.20"/>
    </reaction>
</comment>
<dbReference type="SUPFAM" id="SSF52777">
    <property type="entry name" value="CoA-dependent acyltransferases"/>
    <property type="match status" value="1"/>
</dbReference>
<organism evidence="15 16">
    <name type="scientific">Capillimicrobium parvum</name>
    <dbReference type="NCBI Taxonomy" id="2884022"/>
    <lineage>
        <taxon>Bacteria</taxon>
        <taxon>Bacillati</taxon>
        <taxon>Actinomycetota</taxon>
        <taxon>Thermoleophilia</taxon>
        <taxon>Solirubrobacterales</taxon>
        <taxon>Capillimicrobiaceae</taxon>
        <taxon>Capillimicrobium</taxon>
    </lineage>
</organism>
<evidence type="ECO:0000256" key="11">
    <source>
        <dbReference type="RuleBase" id="RU361241"/>
    </source>
</evidence>
<sequence>MCRGLRIPPAATTIGVVANPDRLSGLDASFLHRERDGAANLHVAEVLVFDGRPPGYVELLDHIRARLDLVPRYRQVPAGVPLRQGRPVWVDDPYFNLRYHVRHSGLPVPGDEASLKREAGRIFSQPLDRAKPLWEIWLVEGLEGDRFALIGKTHHVLVDGLRGREIASVLLEDDAADTSAQHAPRDAPGWVPRPVPTPAQLLAGSLLERATMPEEIGRGARVLLRAPRRAAGTIAKAAPLGWAGFVPPDTSPYRVPIGPHRRYEWVDADLETFRAIKDALGGTVNDAVLTVVAGALGRHLRLHGHRTLGLTLRALVPLALRGPGPGTDATVIGRIEAMPADLPVGETDPLAAFAAVRASLAAAPGAAEAMSAEALTHLPGFAATTIMSQAARLQAHEDRFDVAVTNVPGPQHPLFLLGREMRRVHSVVPLAPHHAVGVSVMSYAGRLGFGLLSDQDALPDLDVVAEGLRGAIADLAAAAAGALGPGPRGPRGRSRNGRMPRAEELRRP</sequence>
<accession>A0A9E7C1E1</accession>
<dbReference type="InterPro" id="IPR045034">
    <property type="entry name" value="O-acyltransferase_WSD1-like"/>
</dbReference>
<dbReference type="PANTHER" id="PTHR31650">
    <property type="entry name" value="O-ACYLTRANSFERASE (WSD1-LIKE) FAMILY PROTEIN"/>
    <property type="match status" value="1"/>
</dbReference>
<name>A0A9E7C1E1_9ACTN</name>
<dbReference type="GO" id="GO:0019432">
    <property type="term" value="P:triglyceride biosynthetic process"/>
    <property type="evidence" value="ECO:0007669"/>
    <property type="project" value="TreeGrafter"/>
</dbReference>
<dbReference type="EMBL" id="CP087164">
    <property type="protein sequence ID" value="UGS36343.1"/>
    <property type="molecule type" value="Genomic_DNA"/>
</dbReference>
<keyword evidence="6 11" id="KW-0808">Transferase</keyword>
<reference evidence="15" key="1">
    <citation type="journal article" date="2022" name="Int. J. Syst. Evol. Microbiol.">
        <title>Pseudomonas aegrilactucae sp. nov. and Pseudomonas morbosilactucae sp. nov., pathogens causing bacterial rot of lettuce in Japan.</title>
        <authorList>
            <person name="Sawada H."/>
            <person name="Fujikawa T."/>
            <person name="Satou M."/>
        </authorList>
    </citation>
    <scope>NUCLEOTIDE SEQUENCE</scope>
    <source>
        <strain evidence="15">0166_1</strain>
    </source>
</reference>
<keyword evidence="8 11" id="KW-0443">Lipid metabolism</keyword>
<gene>
    <name evidence="15" type="ORF">DSM104329_02747</name>
</gene>
<dbReference type="InterPro" id="IPR009721">
    <property type="entry name" value="O-acyltransferase_WSD1_C"/>
</dbReference>
<dbReference type="GO" id="GO:0006071">
    <property type="term" value="P:glycerol metabolic process"/>
    <property type="evidence" value="ECO:0007669"/>
    <property type="project" value="UniProtKB-KW"/>
</dbReference>
<keyword evidence="9 11" id="KW-0012">Acyltransferase</keyword>
<evidence type="ECO:0000256" key="6">
    <source>
        <dbReference type="ARBA" id="ARBA00022679"/>
    </source>
</evidence>
<dbReference type="Pfam" id="PF03007">
    <property type="entry name" value="WS_DGAT_cat"/>
    <property type="match status" value="1"/>
</dbReference>
<comment type="similarity">
    <text evidence="3 11">Belongs to the long-chain O-acyltransferase family.</text>
</comment>
<evidence type="ECO:0000256" key="2">
    <source>
        <dbReference type="ARBA" id="ARBA00005189"/>
    </source>
</evidence>
<proteinExistence type="inferred from homology"/>
<dbReference type="GO" id="GO:0005886">
    <property type="term" value="C:plasma membrane"/>
    <property type="evidence" value="ECO:0007669"/>
    <property type="project" value="TreeGrafter"/>
</dbReference>
<feature type="domain" description="O-acyltransferase WSD1-like N-terminal" evidence="13">
    <location>
        <begin position="23"/>
        <end position="288"/>
    </location>
</feature>
<evidence type="ECO:0000256" key="12">
    <source>
        <dbReference type="SAM" id="MobiDB-lite"/>
    </source>
</evidence>
<evidence type="ECO:0000256" key="3">
    <source>
        <dbReference type="ARBA" id="ARBA00009587"/>
    </source>
</evidence>
<evidence type="ECO:0000313" key="15">
    <source>
        <dbReference type="EMBL" id="UGS36343.1"/>
    </source>
</evidence>
<evidence type="ECO:0000256" key="4">
    <source>
        <dbReference type="ARBA" id="ARBA00013244"/>
    </source>
</evidence>
<comment type="pathway">
    <text evidence="2">Lipid metabolism.</text>
</comment>
<feature type="region of interest" description="Disordered" evidence="12">
    <location>
        <begin position="482"/>
        <end position="508"/>
    </location>
</feature>
<dbReference type="GO" id="GO:0001666">
    <property type="term" value="P:response to hypoxia"/>
    <property type="evidence" value="ECO:0007669"/>
    <property type="project" value="TreeGrafter"/>
</dbReference>
<dbReference type="NCBIfam" id="TIGR02946">
    <property type="entry name" value="acyl_WS_DGAT"/>
    <property type="match status" value="1"/>
</dbReference>
<protein>
    <recommendedName>
        <fullName evidence="4 11">Diacylglycerol O-acyltransferase</fullName>
        <ecNumber evidence="4 11">2.3.1.20</ecNumber>
    </recommendedName>
</protein>
<keyword evidence="16" id="KW-1185">Reference proteome</keyword>
<dbReference type="KEGG" id="sbae:DSM104329_02747"/>
<keyword evidence="7 11" id="KW-0319">Glycerol metabolism</keyword>
<dbReference type="GO" id="GO:0004144">
    <property type="term" value="F:diacylglycerol O-acyltransferase activity"/>
    <property type="evidence" value="ECO:0007669"/>
    <property type="project" value="UniProtKB-EC"/>
</dbReference>